<evidence type="ECO:0000256" key="2">
    <source>
        <dbReference type="ARBA" id="ARBA00022603"/>
    </source>
</evidence>
<keyword evidence="10" id="KW-1185">Reference proteome</keyword>
<dbReference type="InterPro" id="IPR001537">
    <property type="entry name" value="SpoU_MeTrfase"/>
</dbReference>
<comment type="catalytic activity">
    <reaction evidence="6">
        <text>cytidine(34) in tRNA + S-adenosyl-L-methionine = 2'-O-methylcytidine(34) in tRNA + S-adenosyl-L-homocysteine + H(+)</text>
        <dbReference type="Rhea" id="RHEA:43084"/>
        <dbReference type="Rhea" id="RHEA-COMP:10331"/>
        <dbReference type="Rhea" id="RHEA-COMP:10332"/>
        <dbReference type="ChEBI" id="CHEBI:15378"/>
        <dbReference type="ChEBI" id="CHEBI:57856"/>
        <dbReference type="ChEBI" id="CHEBI:59789"/>
        <dbReference type="ChEBI" id="CHEBI:74495"/>
        <dbReference type="ChEBI" id="CHEBI:82748"/>
        <dbReference type="EC" id="2.1.1.207"/>
    </reaction>
</comment>
<dbReference type="PIRSF" id="PIRSF029256">
    <property type="entry name" value="SpoU_TrmH_prd"/>
    <property type="match status" value="1"/>
</dbReference>
<evidence type="ECO:0000256" key="4">
    <source>
        <dbReference type="ARBA" id="ARBA00022691"/>
    </source>
</evidence>
<accession>A0A0K6HN41</accession>
<dbReference type="InterPro" id="IPR029026">
    <property type="entry name" value="tRNA_m1G_MTases_N"/>
</dbReference>
<dbReference type="GO" id="GO:0141102">
    <property type="term" value="F:tRNA (5-carboxymethylaminomethyluridine(34)-2'-O)-methyltransferase activity"/>
    <property type="evidence" value="ECO:0007669"/>
    <property type="project" value="RHEA"/>
</dbReference>
<evidence type="ECO:0000256" key="5">
    <source>
        <dbReference type="ARBA" id="ARBA00022694"/>
    </source>
</evidence>
<comment type="subunit">
    <text evidence="6">Homodimer.</text>
</comment>
<keyword evidence="5 6" id="KW-0819">tRNA processing</keyword>
<evidence type="ECO:0000256" key="1">
    <source>
        <dbReference type="ARBA" id="ARBA00022490"/>
    </source>
</evidence>
<dbReference type="Proteomes" id="UP000183900">
    <property type="component" value="Unassembled WGS sequence"/>
</dbReference>
<dbReference type="GO" id="GO:0005737">
    <property type="term" value="C:cytoplasm"/>
    <property type="evidence" value="ECO:0007669"/>
    <property type="project" value="UniProtKB-SubCell"/>
</dbReference>
<dbReference type="AlphaFoldDB" id="A0A0K6HN41"/>
<dbReference type="GO" id="GO:0003723">
    <property type="term" value="F:RNA binding"/>
    <property type="evidence" value="ECO:0007669"/>
    <property type="project" value="InterPro"/>
</dbReference>
<organism evidence="9 10">
    <name type="scientific">Pannonibacter indicus</name>
    <dbReference type="NCBI Taxonomy" id="466044"/>
    <lineage>
        <taxon>Bacteria</taxon>
        <taxon>Pseudomonadati</taxon>
        <taxon>Pseudomonadota</taxon>
        <taxon>Alphaproteobacteria</taxon>
        <taxon>Hyphomicrobiales</taxon>
        <taxon>Stappiaceae</taxon>
        <taxon>Pannonibacter</taxon>
    </lineage>
</organism>
<dbReference type="InterPro" id="IPR016914">
    <property type="entry name" value="TrmL"/>
</dbReference>
<gene>
    <name evidence="6" type="primary">trmL</name>
    <name evidence="9" type="ORF">Ga0061067_101373</name>
</gene>
<evidence type="ECO:0000259" key="8">
    <source>
        <dbReference type="Pfam" id="PF00588"/>
    </source>
</evidence>
<feature type="binding site" evidence="6 7">
    <location>
        <position position="146"/>
    </location>
    <ligand>
        <name>S-adenosyl-L-methionine</name>
        <dbReference type="ChEBI" id="CHEBI:59789"/>
    </ligand>
</feature>
<dbReference type="CDD" id="cd18094">
    <property type="entry name" value="SpoU-like_TrmL"/>
    <property type="match status" value="1"/>
</dbReference>
<dbReference type="Gene3D" id="3.40.1280.10">
    <property type="match status" value="1"/>
</dbReference>
<feature type="binding site" evidence="6 7">
    <location>
        <position position="118"/>
    </location>
    <ligand>
        <name>S-adenosyl-L-methionine</name>
        <dbReference type="ChEBI" id="CHEBI:59789"/>
    </ligand>
</feature>
<evidence type="ECO:0000313" key="9">
    <source>
        <dbReference type="EMBL" id="CUA92251.1"/>
    </source>
</evidence>
<protein>
    <recommendedName>
        <fullName evidence="6">tRNA (cytidine(34)-2'-O)-methyltransferase</fullName>
        <ecNumber evidence="6">2.1.1.207</ecNumber>
    </recommendedName>
    <alternativeName>
        <fullName evidence="6">tRNA (cytidine/uridine-2'-O-)-methyltransferase TrmL</fullName>
    </alternativeName>
</protein>
<comment type="similarity">
    <text evidence="6">Belongs to the class IV-like SAM-binding methyltransferase superfamily. RNA methyltransferase TrmH family. TrmL subfamily.</text>
</comment>
<comment type="catalytic activity">
    <reaction evidence="6">
        <text>5-carboxymethylaminomethyluridine(34) in tRNA(Leu) + S-adenosyl-L-methionine = 5-carboxymethylaminomethyl-2'-O-methyluridine(34) in tRNA(Leu) + S-adenosyl-L-homocysteine + H(+)</text>
        <dbReference type="Rhea" id="RHEA:43088"/>
        <dbReference type="Rhea" id="RHEA-COMP:10333"/>
        <dbReference type="Rhea" id="RHEA-COMP:10334"/>
        <dbReference type="ChEBI" id="CHEBI:15378"/>
        <dbReference type="ChEBI" id="CHEBI:57856"/>
        <dbReference type="ChEBI" id="CHEBI:59789"/>
        <dbReference type="ChEBI" id="CHEBI:74508"/>
        <dbReference type="ChEBI" id="CHEBI:74511"/>
        <dbReference type="EC" id="2.1.1.207"/>
    </reaction>
</comment>
<dbReference type="PANTHER" id="PTHR42971:SF1">
    <property type="entry name" value="TRNA (CYTIDINE(34)-2'-O)-METHYLTRANSFERASE"/>
    <property type="match status" value="1"/>
</dbReference>
<dbReference type="SUPFAM" id="SSF75217">
    <property type="entry name" value="alpha/beta knot"/>
    <property type="match status" value="1"/>
</dbReference>
<keyword evidence="3 6" id="KW-0808">Transferase</keyword>
<feature type="binding site" evidence="6 7">
    <location>
        <position position="138"/>
    </location>
    <ligand>
        <name>S-adenosyl-L-methionine</name>
        <dbReference type="ChEBI" id="CHEBI:59789"/>
    </ligand>
</feature>
<proteinExistence type="inferred from homology"/>
<name>A0A0K6HN41_9HYPH</name>
<dbReference type="EMBL" id="CYHE01000001">
    <property type="protein sequence ID" value="CUA92251.1"/>
    <property type="molecule type" value="Genomic_DNA"/>
</dbReference>
<keyword evidence="4 6" id="KW-0949">S-adenosyl-L-methionine</keyword>
<dbReference type="PANTHER" id="PTHR42971">
    <property type="entry name" value="TRNA (CYTIDINE(34)-2'-O)-METHYLTRANSFERASE"/>
    <property type="match status" value="1"/>
</dbReference>
<dbReference type="GO" id="GO:0141098">
    <property type="term" value="F:tRNA (cytidine(34)-2'-O)-methyltransferase activity"/>
    <property type="evidence" value="ECO:0007669"/>
    <property type="project" value="RHEA"/>
</dbReference>
<feature type="domain" description="tRNA/rRNA methyltransferase SpoU type" evidence="8">
    <location>
        <begin position="20"/>
        <end position="157"/>
    </location>
</feature>
<evidence type="ECO:0000313" key="10">
    <source>
        <dbReference type="Proteomes" id="UP000183900"/>
    </source>
</evidence>
<dbReference type="Pfam" id="PF00588">
    <property type="entry name" value="SpoU_methylase"/>
    <property type="match status" value="1"/>
</dbReference>
<reference evidence="10" key="1">
    <citation type="submission" date="2015-08" db="EMBL/GenBank/DDBJ databases">
        <authorList>
            <person name="Varghese N."/>
        </authorList>
    </citation>
    <scope>NUCLEOTIDE SEQUENCE [LARGE SCALE GENOMIC DNA]</scope>
    <source>
        <strain evidence="10">DSM 23407</strain>
    </source>
</reference>
<keyword evidence="1 6" id="KW-0963">Cytoplasm</keyword>
<evidence type="ECO:0000256" key="3">
    <source>
        <dbReference type="ARBA" id="ARBA00022679"/>
    </source>
</evidence>
<dbReference type="HAMAP" id="MF_01885">
    <property type="entry name" value="tRNA_methyltr_TrmL"/>
    <property type="match status" value="1"/>
</dbReference>
<keyword evidence="2 6" id="KW-0489">Methyltransferase</keyword>
<dbReference type="GO" id="GO:0002130">
    <property type="term" value="P:wobble position ribose methylation"/>
    <property type="evidence" value="ECO:0007669"/>
    <property type="project" value="TreeGrafter"/>
</dbReference>
<evidence type="ECO:0000256" key="6">
    <source>
        <dbReference type="HAMAP-Rule" id="MF_01885"/>
    </source>
</evidence>
<sequence>MPQPLDKRRKTGHCVAMPDLALYQPDIPQNTGTMIRMAACLDVRVHLIEPAGFPLSDGALKRAGMDYLERAALIRHLDWAAFEEARKAAGRRLVLLTTKSTLSYTDFAFRPDDMLLLGRESAGVPDAVHDRADARITIPMAAGMRSLNVAVSAAMVLGEALRQTGTFPIPSR</sequence>
<dbReference type="EC" id="2.1.1.207" evidence="6"/>
<comment type="subcellular location">
    <subcellularLocation>
        <location evidence="6">Cytoplasm</location>
    </subcellularLocation>
</comment>
<feature type="binding site" evidence="6 7">
    <location>
        <position position="96"/>
    </location>
    <ligand>
        <name>S-adenosyl-L-methionine</name>
        <dbReference type="ChEBI" id="CHEBI:59789"/>
    </ligand>
</feature>
<evidence type="ECO:0000256" key="7">
    <source>
        <dbReference type="PIRSR" id="PIRSR029256-1"/>
    </source>
</evidence>
<comment type="function">
    <text evidence="6">Methylates the ribose at the nucleotide 34 wobble position in the two leucyl isoacceptors tRNA(Leu)(CmAA) and tRNA(Leu)(cmnm5UmAA). Catalyzes the methyl transfer from S-adenosyl-L-methionine to the 2'-OH of the wobble nucleotide.</text>
</comment>
<dbReference type="InterPro" id="IPR029028">
    <property type="entry name" value="Alpha/beta_knot_MTases"/>
</dbReference>